<dbReference type="Pfam" id="PF25597">
    <property type="entry name" value="SH3_retrovirus"/>
    <property type="match status" value="1"/>
</dbReference>
<dbReference type="InterPro" id="IPR012337">
    <property type="entry name" value="RNaseH-like_sf"/>
</dbReference>
<dbReference type="GO" id="GO:0003676">
    <property type="term" value="F:nucleic acid binding"/>
    <property type="evidence" value="ECO:0007669"/>
    <property type="project" value="InterPro"/>
</dbReference>
<dbReference type="InterPro" id="IPR036397">
    <property type="entry name" value="RNaseH_sf"/>
</dbReference>
<keyword evidence="1" id="KW-0645">Protease</keyword>
<sequence>MACMPCMSHGRSQMTAYRAAAQILEHGTFPFQSSGRLHRDVLRCEEDDGGRASGRLRAAEDRLDKKVEQIIDKAGRLLLTEEDWLEKHKHRFHAGSKDRGGGASAGHSKGKAAACSDGGTSGAVKLTSEGTPRRKGCCHNCGIYGHWAQDCKRPKKEKKEARQPEANVVVGGAEQSALIPIDVPDGVWVLDTDASNHMMGTRTTLTQLDEGVRGTVRFGDGSRVEIHGAGSVVMQGHHQQHKVLTDVYYIPKLKSNIVSLGQLEEKGSRYMWVEMLKSKDQALDYFKKVKTRAEVESETKLKALRTGIKHYTTTPYSPQQNGVVERQNQTVVEMSRCMLKAMKVLTKFWGEAVLTVVYVLNRSPIKSLSGKTPFKAWHKKKPNVSHLRTFGCVAHEKHNGPGLSKLADRSSKMVFIGYESGTKGYRIYDPSTGCLVVSRDVIFEEHLAWDWTSAASSSVSSVEETETFIVHYRSTVAEPTTEQTAEFPAVQEEGGVVNDQGGVVGPNEATPSPSNSPGSSQAPTVVWAIHQVNTLKTLMEDH</sequence>
<organism evidence="6 7">
    <name type="scientific">Miscanthus lutarioriparius</name>
    <dbReference type="NCBI Taxonomy" id="422564"/>
    <lineage>
        <taxon>Eukaryota</taxon>
        <taxon>Viridiplantae</taxon>
        <taxon>Streptophyta</taxon>
        <taxon>Embryophyta</taxon>
        <taxon>Tracheophyta</taxon>
        <taxon>Spermatophyta</taxon>
        <taxon>Magnoliopsida</taxon>
        <taxon>Liliopsida</taxon>
        <taxon>Poales</taxon>
        <taxon>Poaceae</taxon>
        <taxon>PACMAD clade</taxon>
        <taxon>Panicoideae</taxon>
        <taxon>Andropogonodae</taxon>
        <taxon>Andropogoneae</taxon>
        <taxon>Saccharinae</taxon>
        <taxon>Miscanthus</taxon>
    </lineage>
</organism>
<keyword evidence="7" id="KW-1185">Reference proteome</keyword>
<dbReference type="OrthoDB" id="783026at2759"/>
<gene>
    <name evidence="6" type="ORF">NCGR_LOCUS64585</name>
</gene>
<dbReference type="InterPro" id="IPR057670">
    <property type="entry name" value="SH3_retrovirus"/>
</dbReference>
<dbReference type="InterPro" id="IPR001584">
    <property type="entry name" value="Integrase_cat-core"/>
</dbReference>
<dbReference type="EMBL" id="CAJGYO010000019">
    <property type="protein sequence ID" value="CAD6340487.1"/>
    <property type="molecule type" value="Genomic_DNA"/>
</dbReference>
<protein>
    <submittedName>
        <fullName evidence="6">Uncharacterized protein</fullName>
    </submittedName>
</protein>
<dbReference type="InterPro" id="IPR036875">
    <property type="entry name" value="Znf_CCHC_sf"/>
</dbReference>
<evidence type="ECO:0000256" key="1">
    <source>
        <dbReference type="ARBA" id="ARBA00022670"/>
    </source>
</evidence>
<dbReference type="Pfam" id="PF22936">
    <property type="entry name" value="Pol_BBD"/>
    <property type="match status" value="1"/>
</dbReference>
<dbReference type="SUPFAM" id="SSF57756">
    <property type="entry name" value="Retrovirus zinc finger-like domains"/>
    <property type="match status" value="1"/>
</dbReference>
<evidence type="ECO:0000313" key="7">
    <source>
        <dbReference type="Proteomes" id="UP000604825"/>
    </source>
</evidence>
<evidence type="ECO:0000259" key="4">
    <source>
        <dbReference type="PROSITE" id="PS50158"/>
    </source>
</evidence>
<keyword evidence="2" id="KW-0863">Zinc-finger</keyword>
<dbReference type="GO" id="GO:0008233">
    <property type="term" value="F:peptidase activity"/>
    <property type="evidence" value="ECO:0007669"/>
    <property type="project" value="UniProtKB-KW"/>
</dbReference>
<evidence type="ECO:0000259" key="5">
    <source>
        <dbReference type="PROSITE" id="PS50994"/>
    </source>
</evidence>
<feature type="region of interest" description="Disordered" evidence="3">
    <location>
        <begin position="480"/>
        <end position="522"/>
    </location>
</feature>
<dbReference type="PROSITE" id="PS50994">
    <property type="entry name" value="INTEGRASE"/>
    <property type="match status" value="1"/>
</dbReference>
<feature type="compositionally biased region" description="Low complexity" evidence="3">
    <location>
        <begin position="490"/>
        <end position="501"/>
    </location>
</feature>
<evidence type="ECO:0000256" key="2">
    <source>
        <dbReference type="PROSITE-ProRule" id="PRU00047"/>
    </source>
</evidence>
<dbReference type="PANTHER" id="PTHR42648">
    <property type="entry name" value="TRANSPOSASE, PUTATIVE-RELATED"/>
    <property type="match status" value="1"/>
</dbReference>
<feature type="domain" description="Integrase catalytic" evidence="5">
    <location>
        <begin position="180"/>
        <end position="381"/>
    </location>
</feature>
<proteinExistence type="predicted"/>
<dbReference type="InterPro" id="IPR054722">
    <property type="entry name" value="PolX-like_BBD"/>
</dbReference>
<dbReference type="GO" id="GO:0008270">
    <property type="term" value="F:zinc ion binding"/>
    <property type="evidence" value="ECO:0007669"/>
    <property type="project" value="UniProtKB-KW"/>
</dbReference>
<comment type="caution">
    <text evidence="6">The sequence shown here is derived from an EMBL/GenBank/DDBJ whole genome shotgun (WGS) entry which is preliminary data.</text>
</comment>
<feature type="compositionally biased region" description="Low complexity" evidence="3">
    <location>
        <begin position="105"/>
        <end position="114"/>
    </location>
</feature>
<reference evidence="6" key="1">
    <citation type="submission" date="2020-10" db="EMBL/GenBank/DDBJ databases">
        <authorList>
            <person name="Han B."/>
            <person name="Lu T."/>
            <person name="Zhao Q."/>
            <person name="Huang X."/>
            <person name="Zhao Y."/>
        </authorList>
    </citation>
    <scope>NUCLEOTIDE SEQUENCE</scope>
</reference>
<dbReference type="GO" id="GO:0015074">
    <property type="term" value="P:DNA integration"/>
    <property type="evidence" value="ECO:0007669"/>
    <property type="project" value="InterPro"/>
</dbReference>
<accession>A0A811SHT6</accession>
<dbReference type="GO" id="GO:0006508">
    <property type="term" value="P:proteolysis"/>
    <property type="evidence" value="ECO:0007669"/>
    <property type="project" value="UniProtKB-KW"/>
</dbReference>
<feature type="compositionally biased region" description="Polar residues" evidence="3">
    <location>
        <begin position="509"/>
        <end position="522"/>
    </location>
</feature>
<dbReference type="InterPro" id="IPR001878">
    <property type="entry name" value="Znf_CCHC"/>
</dbReference>
<dbReference type="Gene3D" id="4.10.60.10">
    <property type="entry name" value="Zinc finger, CCHC-type"/>
    <property type="match status" value="1"/>
</dbReference>
<keyword evidence="2" id="KW-0479">Metal-binding</keyword>
<dbReference type="InterPro" id="IPR039537">
    <property type="entry name" value="Retrotran_Ty1/copia-like"/>
</dbReference>
<name>A0A811SHT6_9POAL</name>
<evidence type="ECO:0000313" key="6">
    <source>
        <dbReference type="EMBL" id="CAD6340487.1"/>
    </source>
</evidence>
<dbReference type="SUPFAM" id="SSF53098">
    <property type="entry name" value="Ribonuclease H-like"/>
    <property type="match status" value="1"/>
</dbReference>
<dbReference type="PANTHER" id="PTHR42648:SF25">
    <property type="entry name" value="RNA-DIRECTED DNA POLYMERASE"/>
    <property type="match status" value="1"/>
</dbReference>
<keyword evidence="2" id="KW-0862">Zinc</keyword>
<dbReference type="PROSITE" id="PS50158">
    <property type="entry name" value="ZF_CCHC"/>
    <property type="match status" value="1"/>
</dbReference>
<dbReference type="Proteomes" id="UP000604825">
    <property type="component" value="Unassembled WGS sequence"/>
</dbReference>
<keyword evidence="1" id="KW-0378">Hydrolase</keyword>
<dbReference type="AlphaFoldDB" id="A0A811SHT6"/>
<feature type="region of interest" description="Disordered" evidence="3">
    <location>
        <begin position="91"/>
        <end position="127"/>
    </location>
</feature>
<dbReference type="Gene3D" id="3.30.420.10">
    <property type="entry name" value="Ribonuclease H-like superfamily/Ribonuclease H"/>
    <property type="match status" value="1"/>
</dbReference>
<evidence type="ECO:0000256" key="3">
    <source>
        <dbReference type="SAM" id="MobiDB-lite"/>
    </source>
</evidence>
<feature type="domain" description="CCHC-type" evidence="4">
    <location>
        <begin position="138"/>
        <end position="153"/>
    </location>
</feature>